<dbReference type="SUPFAM" id="SSF49299">
    <property type="entry name" value="PKD domain"/>
    <property type="match status" value="1"/>
</dbReference>
<dbReference type="RefSeq" id="WP_375557843.1">
    <property type="nucleotide sequence ID" value="NZ_JBBVGT010000002.1"/>
</dbReference>
<proteinExistence type="predicted"/>
<dbReference type="PROSITE" id="PS51007">
    <property type="entry name" value="CYTC"/>
    <property type="match status" value="1"/>
</dbReference>
<keyword evidence="6 7" id="KW-0408">Iron</keyword>
<keyword evidence="12" id="KW-1185">Reference proteome</keyword>
<keyword evidence="5" id="KW-0249">Electron transport</keyword>
<name>A0ABV5CFK6_9SPHI</name>
<organism evidence="11 12">
    <name type="scientific">Albibacterium profundi</name>
    <dbReference type="NCBI Taxonomy" id="3134906"/>
    <lineage>
        <taxon>Bacteria</taxon>
        <taxon>Pseudomonadati</taxon>
        <taxon>Bacteroidota</taxon>
        <taxon>Sphingobacteriia</taxon>
        <taxon>Sphingobacteriales</taxon>
        <taxon>Sphingobacteriaceae</taxon>
        <taxon>Albibacterium</taxon>
    </lineage>
</organism>
<evidence type="ECO:0000259" key="10">
    <source>
        <dbReference type="PROSITE" id="PS51175"/>
    </source>
</evidence>
<evidence type="ECO:0000256" key="6">
    <source>
        <dbReference type="ARBA" id="ARBA00023004"/>
    </source>
</evidence>
<dbReference type="InterPro" id="IPR000601">
    <property type="entry name" value="PKD_dom"/>
</dbReference>
<dbReference type="Pfam" id="PF00034">
    <property type="entry name" value="Cytochrom_C"/>
    <property type="match status" value="1"/>
</dbReference>
<dbReference type="InterPro" id="IPR009056">
    <property type="entry name" value="Cyt_c-like_dom"/>
</dbReference>
<dbReference type="Pfam" id="PF07995">
    <property type="entry name" value="GSDH"/>
    <property type="match status" value="1"/>
</dbReference>
<dbReference type="PROSITE" id="PS51175">
    <property type="entry name" value="CBM6"/>
    <property type="match status" value="1"/>
</dbReference>
<evidence type="ECO:0000256" key="4">
    <source>
        <dbReference type="ARBA" id="ARBA00022729"/>
    </source>
</evidence>
<dbReference type="PANTHER" id="PTHR19328:SF13">
    <property type="entry name" value="HIPL1 PROTEIN"/>
    <property type="match status" value="1"/>
</dbReference>
<protein>
    <submittedName>
        <fullName evidence="11">PQQ-dependent sugar dehydrogenase</fullName>
    </submittedName>
</protein>
<dbReference type="Pfam" id="PF18911">
    <property type="entry name" value="PKD_4"/>
    <property type="match status" value="1"/>
</dbReference>
<dbReference type="InterPro" id="IPR012938">
    <property type="entry name" value="Glc/Sorbosone_DH"/>
</dbReference>
<dbReference type="CDD" id="cd04084">
    <property type="entry name" value="CBM6_xylanase-like"/>
    <property type="match status" value="1"/>
</dbReference>
<dbReference type="EMBL" id="JBBVGT010000002">
    <property type="protein sequence ID" value="MFB5946317.1"/>
    <property type="molecule type" value="Genomic_DNA"/>
</dbReference>
<feature type="domain" description="Cytochrome c" evidence="9">
    <location>
        <begin position="762"/>
        <end position="847"/>
    </location>
</feature>
<dbReference type="InterPro" id="IPR006584">
    <property type="entry name" value="Cellulose-bd_IV"/>
</dbReference>
<dbReference type="SMART" id="SM00606">
    <property type="entry name" value="CBD_IV"/>
    <property type="match status" value="1"/>
</dbReference>
<dbReference type="InterPro" id="IPR022409">
    <property type="entry name" value="PKD/Chitinase_dom"/>
</dbReference>
<dbReference type="InterPro" id="IPR036909">
    <property type="entry name" value="Cyt_c-like_dom_sf"/>
</dbReference>
<evidence type="ECO:0000313" key="12">
    <source>
        <dbReference type="Proteomes" id="UP001580928"/>
    </source>
</evidence>
<keyword evidence="3 7" id="KW-0479">Metal-binding</keyword>
<feature type="region of interest" description="Disordered" evidence="8">
    <location>
        <begin position="322"/>
        <end position="346"/>
    </location>
</feature>
<dbReference type="InterPro" id="IPR013783">
    <property type="entry name" value="Ig-like_fold"/>
</dbReference>
<evidence type="ECO:0000256" key="7">
    <source>
        <dbReference type="PROSITE-ProRule" id="PRU00433"/>
    </source>
</evidence>
<dbReference type="InterPro" id="IPR002324">
    <property type="entry name" value="Cyt_c_ID"/>
</dbReference>
<evidence type="ECO:0000256" key="2">
    <source>
        <dbReference type="ARBA" id="ARBA00022617"/>
    </source>
</evidence>
<dbReference type="Proteomes" id="UP001580928">
    <property type="component" value="Unassembled WGS sequence"/>
</dbReference>
<dbReference type="Gene3D" id="2.60.40.10">
    <property type="entry name" value="Immunoglobulins"/>
    <property type="match status" value="1"/>
</dbReference>
<dbReference type="InterPro" id="IPR035986">
    <property type="entry name" value="PKD_dom_sf"/>
</dbReference>
<keyword evidence="2 7" id="KW-0349">Heme</keyword>
<reference evidence="11 12" key="1">
    <citation type="submission" date="2024-04" db="EMBL/GenBank/DDBJ databases">
        <title>Albibacterium profundi sp. nov., isolated from sediment of the Challenger Deep of Mariana Trench.</title>
        <authorList>
            <person name="Wang Y."/>
        </authorList>
    </citation>
    <scope>NUCLEOTIDE SEQUENCE [LARGE SCALE GENOMIC DNA]</scope>
    <source>
        <strain evidence="11 12">RHL897</strain>
    </source>
</reference>
<evidence type="ECO:0000256" key="3">
    <source>
        <dbReference type="ARBA" id="ARBA00022723"/>
    </source>
</evidence>
<accession>A0ABV5CFK6</accession>
<dbReference type="Gene3D" id="2.60.120.260">
    <property type="entry name" value="Galactose-binding domain-like"/>
    <property type="match status" value="1"/>
</dbReference>
<dbReference type="InterPro" id="IPR011042">
    <property type="entry name" value="6-blade_b-propeller_TolB-like"/>
</dbReference>
<dbReference type="Pfam" id="PF03422">
    <property type="entry name" value="CBM_6"/>
    <property type="match status" value="1"/>
</dbReference>
<dbReference type="SUPFAM" id="SSF46626">
    <property type="entry name" value="Cytochrome c"/>
    <property type="match status" value="1"/>
</dbReference>
<keyword evidence="4" id="KW-0732">Signal</keyword>
<gene>
    <name evidence="11" type="ORF">WKR92_10775</name>
</gene>
<evidence type="ECO:0000259" key="9">
    <source>
        <dbReference type="PROSITE" id="PS51007"/>
    </source>
</evidence>
<evidence type="ECO:0000256" key="5">
    <source>
        <dbReference type="ARBA" id="ARBA00022982"/>
    </source>
</evidence>
<dbReference type="Gene3D" id="2.120.10.30">
    <property type="entry name" value="TolB, C-terminal domain"/>
    <property type="match status" value="1"/>
</dbReference>
<comment type="caution">
    <text evidence="11">The sequence shown here is derived from an EMBL/GenBank/DDBJ whole genome shotgun (WGS) entry which is preliminary data.</text>
</comment>
<evidence type="ECO:0000256" key="8">
    <source>
        <dbReference type="SAM" id="MobiDB-lite"/>
    </source>
</evidence>
<dbReference type="CDD" id="cd00146">
    <property type="entry name" value="PKD"/>
    <property type="match status" value="1"/>
</dbReference>
<dbReference type="InterPro" id="IPR005084">
    <property type="entry name" value="CBM6"/>
</dbReference>
<evidence type="ECO:0000256" key="1">
    <source>
        <dbReference type="ARBA" id="ARBA00022448"/>
    </source>
</evidence>
<evidence type="ECO:0000313" key="11">
    <source>
        <dbReference type="EMBL" id="MFB5946317.1"/>
    </source>
</evidence>
<sequence length="1028" mass="114287">MKKSHLTLSLLFCVFIFSCTPSRKQVQILHFSSQSDERLVEDIQTSVSSKGWSLIQSPDPLLFAEDSLQNISAILLTVSELNQLDHRAIPRLKRYLEAGGGGIVAIRDTILSNHGWPWLQRWREQDSTTMFEQDRGRLAVLDSNYTEEELMAALSYTIGKNKVPDFSKATSLAVPDSSRYTREVLVEGLDEPLQMAILPNKDVLFVERKGGLKLYEEASGETKTIANINVFSGIEDGLLGVAADPDFKENHWIYLYYAVAGEEAVNRLARYELHGDSLALNTESKVLEIPTQRIYCCHSAGYVAFDQDGLLYLSVGDNTNAEETEGYTPVDERPGRHHSDDQATAANTDDLRGKILRIKPLDEGGYAIPDGNLFPKDGSEGRPEIYVMGVRNPFRFSLDPKNGYFYFGEVGPDTKVKGRTGELMSFDEINQVREPGFYGWPYFLGDNEIFPMYDYGTKIPGPGKDPAKPINESPNNTGARELPPAQPAMIWYGKGVSPEFPLVGTGGASAMAGPVYYRSEFNDAPYALSEYYDGKLLIYEWIPGWIIAVTLDENGEYLRMEPFLDHINFDAPVDLQFADDGSLYILEYGTNWFSKNTNARITRIQYVEGNRAPKAVIEMDQQYGAAPMMVQLSAGESADLDGQGQLHYEWIINDEKLTGEGVSYTFENNGTYEIILKVVDKDGAVGETTREVFVGNTPPAISIATQSNRSFYWDGVDLDYDIQVSDPEEDIDPSRLQIAFGYIPQGRDVATILTGNQDISSLQHIRGKQMIAALDCKSCHSLDQESVGPTYLAIADRYADQANAKKQLARKIIDGGSGNWGERAMTPHPTVSVEEAQEMVDYILSLSNEPSSLPLQDVIPLKAHEGKGNEGVYLLNASYKDQGANDIGELQSRDYLLLRNPLVQVEDFDEGNVRIGTITTEFLSYALGIVDGKYMKFDAIDLSQVKSLIYNIQPNGAGGTIELRIDGIDGKLISSLEVPAASGDWAAIGWKEFTASVNATKGQHDLYFVFKGGDQNFFNLDWIKFERQ</sequence>
<dbReference type="SUPFAM" id="SSF49785">
    <property type="entry name" value="Galactose-binding domain-like"/>
    <property type="match status" value="1"/>
</dbReference>
<feature type="domain" description="CBM6" evidence="10">
    <location>
        <begin position="901"/>
        <end position="1026"/>
    </location>
</feature>
<dbReference type="InterPro" id="IPR011041">
    <property type="entry name" value="Quinoprot_gluc/sorb_DH_b-prop"/>
</dbReference>
<dbReference type="InterPro" id="IPR008979">
    <property type="entry name" value="Galactose-bd-like_sf"/>
</dbReference>
<dbReference type="SUPFAM" id="SSF50952">
    <property type="entry name" value="Soluble quinoprotein glucose dehydrogenase"/>
    <property type="match status" value="1"/>
</dbReference>
<dbReference type="PROSITE" id="PS51257">
    <property type="entry name" value="PROKAR_LIPOPROTEIN"/>
    <property type="match status" value="1"/>
</dbReference>
<dbReference type="SMART" id="SM00089">
    <property type="entry name" value="PKD"/>
    <property type="match status" value="1"/>
</dbReference>
<dbReference type="PRINTS" id="PR00606">
    <property type="entry name" value="CYTCHROMECID"/>
</dbReference>
<dbReference type="PANTHER" id="PTHR19328">
    <property type="entry name" value="HEDGEHOG-INTERACTING PROTEIN"/>
    <property type="match status" value="1"/>
</dbReference>
<dbReference type="Gene3D" id="1.10.760.10">
    <property type="entry name" value="Cytochrome c-like domain"/>
    <property type="match status" value="1"/>
</dbReference>
<feature type="compositionally biased region" description="Basic and acidic residues" evidence="8">
    <location>
        <begin position="330"/>
        <end position="341"/>
    </location>
</feature>
<keyword evidence="1" id="KW-0813">Transport</keyword>